<dbReference type="InterPro" id="IPR050109">
    <property type="entry name" value="HTH-type_TetR-like_transc_reg"/>
</dbReference>
<dbReference type="PANTHER" id="PTHR30055:SF183">
    <property type="entry name" value="NUCLEOID OCCLUSION FACTOR SLMA"/>
    <property type="match status" value="1"/>
</dbReference>
<dbReference type="GO" id="GO:0000976">
    <property type="term" value="F:transcription cis-regulatory region binding"/>
    <property type="evidence" value="ECO:0007669"/>
    <property type="project" value="TreeGrafter"/>
</dbReference>
<dbReference type="PROSITE" id="PS50977">
    <property type="entry name" value="HTH_TETR_2"/>
    <property type="match status" value="1"/>
</dbReference>
<protein>
    <submittedName>
        <fullName evidence="8">Transcriptional regulator, TetR family</fullName>
    </submittedName>
</protein>
<dbReference type="SUPFAM" id="SSF46689">
    <property type="entry name" value="Homeodomain-like"/>
    <property type="match status" value="1"/>
</dbReference>
<organism evidence="8 9">
    <name type="scientific">Desulforhopalus singaporensis</name>
    <dbReference type="NCBI Taxonomy" id="91360"/>
    <lineage>
        <taxon>Bacteria</taxon>
        <taxon>Pseudomonadati</taxon>
        <taxon>Thermodesulfobacteriota</taxon>
        <taxon>Desulfobulbia</taxon>
        <taxon>Desulfobulbales</taxon>
        <taxon>Desulfocapsaceae</taxon>
        <taxon>Desulforhopalus</taxon>
    </lineage>
</organism>
<dbReference type="OrthoDB" id="5365491at2"/>
<keyword evidence="2" id="KW-0175">Coiled coil</keyword>
<proteinExistence type="predicted"/>
<dbReference type="STRING" id="91360.SAMN05660330_01739"/>
<evidence type="ECO:0000313" key="9">
    <source>
        <dbReference type="Proteomes" id="UP000199073"/>
    </source>
</evidence>
<keyword evidence="9" id="KW-1185">Reference proteome</keyword>
<sequence>MKKTSSAEKRSKIKAVRRIGAPSGPRNADRRRGVLIEAARTLFVEKGYEATTMDEIAAAADCAKGTLYHYFSNKAELLQVLREGFESEVMNRIRLRVDSCPVDDWQGRIGAWIEGAVDAYFEMHALHDVVIYGPGMPFRNAMADAQITRYLTRLISDGTKADAWKVDDAHWTAVVMFYSFRGGCDEAIMGTQRTEDIASKLNDLFSRILGVGV</sequence>
<evidence type="ECO:0000256" key="3">
    <source>
        <dbReference type="ARBA" id="ARBA00023125"/>
    </source>
</evidence>
<gene>
    <name evidence="8" type="ORF">SAMN05660330_01739</name>
</gene>
<dbReference type="Pfam" id="PF00440">
    <property type="entry name" value="TetR_N"/>
    <property type="match status" value="1"/>
</dbReference>
<reference evidence="8 9" key="1">
    <citation type="submission" date="2016-10" db="EMBL/GenBank/DDBJ databases">
        <authorList>
            <person name="de Groot N.N."/>
        </authorList>
    </citation>
    <scope>NUCLEOTIDE SEQUENCE [LARGE SCALE GENOMIC DNA]</scope>
    <source>
        <strain evidence="8 9">DSM 12130</strain>
    </source>
</reference>
<evidence type="ECO:0000256" key="4">
    <source>
        <dbReference type="ARBA" id="ARBA00023163"/>
    </source>
</evidence>
<feature type="region of interest" description="Disordered" evidence="6">
    <location>
        <begin position="1"/>
        <end position="27"/>
    </location>
</feature>
<name>A0A1H0PTH2_9BACT</name>
<keyword evidence="4" id="KW-0804">Transcription</keyword>
<dbReference type="PRINTS" id="PR00455">
    <property type="entry name" value="HTHTETR"/>
</dbReference>
<feature type="DNA-binding region" description="H-T-H motif" evidence="5">
    <location>
        <begin position="52"/>
        <end position="71"/>
    </location>
</feature>
<dbReference type="EMBL" id="FNJI01000010">
    <property type="protein sequence ID" value="SDP07836.1"/>
    <property type="molecule type" value="Genomic_DNA"/>
</dbReference>
<dbReference type="GO" id="GO:0003700">
    <property type="term" value="F:DNA-binding transcription factor activity"/>
    <property type="evidence" value="ECO:0007669"/>
    <property type="project" value="TreeGrafter"/>
</dbReference>
<evidence type="ECO:0000256" key="6">
    <source>
        <dbReference type="SAM" id="MobiDB-lite"/>
    </source>
</evidence>
<dbReference type="InterPro" id="IPR001647">
    <property type="entry name" value="HTH_TetR"/>
</dbReference>
<feature type="compositionally biased region" description="Basic and acidic residues" evidence="6">
    <location>
        <begin position="1"/>
        <end position="10"/>
    </location>
</feature>
<dbReference type="Gene3D" id="1.10.357.10">
    <property type="entry name" value="Tetracycline Repressor, domain 2"/>
    <property type="match status" value="1"/>
</dbReference>
<keyword evidence="3 5" id="KW-0238">DNA-binding</keyword>
<accession>A0A1H0PTH2</accession>
<evidence type="ECO:0000256" key="2">
    <source>
        <dbReference type="ARBA" id="ARBA00023054"/>
    </source>
</evidence>
<feature type="domain" description="HTH tetR-type" evidence="7">
    <location>
        <begin position="29"/>
        <end position="89"/>
    </location>
</feature>
<dbReference type="PANTHER" id="PTHR30055">
    <property type="entry name" value="HTH-TYPE TRANSCRIPTIONAL REGULATOR RUTR"/>
    <property type="match status" value="1"/>
</dbReference>
<dbReference type="RefSeq" id="WP_092221858.1">
    <property type="nucleotide sequence ID" value="NZ_FNJI01000010.1"/>
</dbReference>
<evidence type="ECO:0000259" key="7">
    <source>
        <dbReference type="PROSITE" id="PS50977"/>
    </source>
</evidence>
<keyword evidence="1" id="KW-0805">Transcription regulation</keyword>
<dbReference type="InterPro" id="IPR009057">
    <property type="entry name" value="Homeodomain-like_sf"/>
</dbReference>
<dbReference type="AlphaFoldDB" id="A0A1H0PTH2"/>
<dbReference type="Proteomes" id="UP000199073">
    <property type="component" value="Unassembled WGS sequence"/>
</dbReference>
<evidence type="ECO:0000256" key="1">
    <source>
        <dbReference type="ARBA" id="ARBA00023015"/>
    </source>
</evidence>
<evidence type="ECO:0000313" key="8">
    <source>
        <dbReference type="EMBL" id="SDP07836.1"/>
    </source>
</evidence>
<evidence type="ECO:0000256" key="5">
    <source>
        <dbReference type="PROSITE-ProRule" id="PRU00335"/>
    </source>
</evidence>
<dbReference type="FunFam" id="1.10.10.60:FF:000141">
    <property type="entry name" value="TetR family transcriptional regulator"/>
    <property type="match status" value="1"/>
</dbReference>